<proteinExistence type="predicted"/>
<name>A0AAD7MBD7_MYCRO</name>
<feature type="region of interest" description="Disordered" evidence="1">
    <location>
        <begin position="68"/>
        <end position="200"/>
    </location>
</feature>
<gene>
    <name evidence="2" type="ORF">B0H17DRAFT_1324389</name>
</gene>
<dbReference type="Proteomes" id="UP001221757">
    <property type="component" value="Unassembled WGS sequence"/>
</dbReference>
<dbReference type="EMBL" id="JARKIE010000002">
    <property type="protein sequence ID" value="KAJ7709443.1"/>
    <property type="molecule type" value="Genomic_DNA"/>
</dbReference>
<evidence type="ECO:0000313" key="2">
    <source>
        <dbReference type="EMBL" id="KAJ7709443.1"/>
    </source>
</evidence>
<comment type="caution">
    <text evidence="2">The sequence shown here is derived from an EMBL/GenBank/DDBJ whole genome shotgun (WGS) entry which is preliminary data.</text>
</comment>
<sequence>MVSYTYRFPSILPAYGSYNNRPSHSASFPSFPSILFLLYFPFPPRLRIFQLARETCISPLFLFSRRPKPRLNPRAPPRPRPLRVGKERTVSMSEFMSSAPLPDRQWSHGERGPTSDRRNSQFGAQEQFHQPPSDTIGRRRQSFSRHRRPLPVSAENPRQSDYFLRPLSDDEDDLTTFGDGERRPSPSGHMANRGNDGQNGRSRSLLLHGLVYSALLCLSSSLVKEGGLQALLQSAISALQANMTKTLDALLTNAFLLQEGLQQPSHERLVNAVANHQSSFTSLKNFKETQSERVGGSGGHLNGLRGGTRLQYDLTKAGVLGQNKNDGNGKQKADDASSAGDDEETVMLKAAVEMFGDLVDDLGPPLKALSTTCTSSLLRMRQSLVQSQRRSDPPAFQQHEFLHFVERALCCVRIPADLWNSIYTENTEVLSNADNEHVFLEHVFLVYFFIFMLPEFAGELVSLVDAMSRIYIQS</sequence>
<feature type="compositionally biased region" description="Basic and acidic residues" evidence="1">
    <location>
        <begin position="105"/>
        <end position="119"/>
    </location>
</feature>
<dbReference type="AlphaFoldDB" id="A0AAD7MBD7"/>
<protein>
    <submittedName>
        <fullName evidence="2">Uncharacterized protein</fullName>
    </submittedName>
</protein>
<feature type="compositionally biased region" description="Basic residues" evidence="1">
    <location>
        <begin position="138"/>
        <end position="149"/>
    </location>
</feature>
<reference evidence="2" key="1">
    <citation type="submission" date="2023-03" db="EMBL/GenBank/DDBJ databases">
        <title>Massive genome expansion in bonnet fungi (Mycena s.s.) driven by repeated elements and novel gene families across ecological guilds.</title>
        <authorList>
            <consortium name="Lawrence Berkeley National Laboratory"/>
            <person name="Harder C.B."/>
            <person name="Miyauchi S."/>
            <person name="Viragh M."/>
            <person name="Kuo A."/>
            <person name="Thoen E."/>
            <person name="Andreopoulos B."/>
            <person name="Lu D."/>
            <person name="Skrede I."/>
            <person name="Drula E."/>
            <person name="Henrissat B."/>
            <person name="Morin E."/>
            <person name="Kohler A."/>
            <person name="Barry K."/>
            <person name="LaButti K."/>
            <person name="Morin E."/>
            <person name="Salamov A."/>
            <person name="Lipzen A."/>
            <person name="Mereny Z."/>
            <person name="Hegedus B."/>
            <person name="Baldrian P."/>
            <person name="Stursova M."/>
            <person name="Weitz H."/>
            <person name="Taylor A."/>
            <person name="Grigoriev I.V."/>
            <person name="Nagy L.G."/>
            <person name="Martin F."/>
            <person name="Kauserud H."/>
        </authorList>
    </citation>
    <scope>NUCLEOTIDE SEQUENCE</scope>
    <source>
        <strain evidence="2">CBHHK067</strain>
    </source>
</reference>
<feature type="region of interest" description="Disordered" evidence="1">
    <location>
        <begin position="320"/>
        <end position="342"/>
    </location>
</feature>
<accession>A0AAD7MBD7</accession>
<evidence type="ECO:0000313" key="3">
    <source>
        <dbReference type="Proteomes" id="UP001221757"/>
    </source>
</evidence>
<keyword evidence="3" id="KW-1185">Reference proteome</keyword>
<evidence type="ECO:0000256" key="1">
    <source>
        <dbReference type="SAM" id="MobiDB-lite"/>
    </source>
</evidence>
<organism evidence="2 3">
    <name type="scientific">Mycena rosella</name>
    <name type="common">Pink bonnet</name>
    <name type="synonym">Agaricus rosellus</name>
    <dbReference type="NCBI Taxonomy" id="1033263"/>
    <lineage>
        <taxon>Eukaryota</taxon>
        <taxon>Fungi</taxon>
        <taxon>Dikarya</taxon>
        <taxon>Basidiomycota</taxon>
        <taxon>Agaricomycotina</taxon>
        <taxon>Agaricomycetes</taxon>
        <taxon>Agaricomycetidae</taxon>
        <taxon>Agaricales</taxon>
        <taxon>Marasmiineae</taxon>
        <taxon>Mycenaceae</taxon>
        <taxon>Mycena</taxon>
    </lineage>
</organism>
<feature type="compositionally biased region" description="Polar residues" evidence="1">
    <location>
        <begin position="120"/>
        <end position="133"/>
    </location>
</feature>